<proteinExistence type="predicted"/>
<accession>A0ABM1AF72</accession>
<keyword evidence="1" id="KW-1185">Reference proteome</keyword>
<evidence type="ECO:0000313" key="2">
    <source>
        <dbReference type="RefSeq" id="XP_012946510.1"/>
    </source>
</evidence>
<reference evidence="2" key="1">
    <citation type="submission" date="2025-08" db="UniProtKB">
        <authorList>
            <consortium name="RefSeq"/>
        </authorList>
    </citation>
    <scope>IDENTIFICATION</scope>
</reference>
<organism evidence="1 2">
    <name type="scientific">Aplysia californica</name>
    <name type="common">California sea hare</name>
    <dbReference type="NCBI Taxonomy" id="6500"/>
    <lineage>
        <taxon>Eukaryota</taxon>
        <taxon>Metazoa</taxon>
        <taxon>Spiralia</taxon>
        <taxon>Lophotrochozoa</taxon>
        <taxon>Mollusca</taxon>
        <taxon>Gastropoda</taxon>
        <taxon>Heterobranchia</taxon>
        <taxon>Euthyneura</taxon>
        <taxon>Tectipleura</taxon>
        <taxon>Aplysiida</taxon>
        <taxon>Aplysioidea</taxon>
        <taxon>Aplysiidae</taxon>
        <taxon>Aplysia</taxon>
    </lineage>
</organism>
<protein>
    <submittedName>
        <fullName evidence="2">Uncharacterized protein LOC106014043</fullName>
    </submittedName>
</protein>
<sequence length="193" mass="21231">MAGTHCSDDYVNRCKSSYAYTDNTLIPVTKDNTVQDFGNCVTIGAEKGTCGAAENEPVRPDGVEVKVKGRNVTAQPLTETESECVTADPDTNFHDCCGSETCMGIGSDLDFPPDCSLNSDFNSNTNLKSDPSNSATSVDPESMKLTNAFEVEIGGVNEQTEMPKKAKNSLQEAFLHFRKKRQDDMRQERRRRD</sequence>
<name>A0ABM1AF72_APLCA</name>
<feature type="non-terminal residue" evidence="2">
    <location>
        <position position="193"/>
    </location>
</feature>
<evidence type="ECO:0000313" key="1">
    <source>
        <dbReference type="Proteomes" id="UP000694888"/>
    </source>
</evidence>
<dbReference type="GeneID" id="106014043"/>
<dbReference type="Proteomes" id="UP000694888">
    <property type="component" value="Unplaced"/>
</dbReference>
<gene>
    <name evidence="2" type="primary">LOC106014043</name>
</gene>
<dbReference type="RefSeq" id="XP_012946510.1">
    <property type="nucleotide sequence ID" value="XM_013091056.2"/>
</dbReference>